<accession>A0A1S1P2Z4</accession>
<reference evidence="2 3" key="1">
    <citation type="submission" date="2016-10" db="EMBL/GenBank/DDBJ databases">
        <title>Draft genome sequence of Methylobacterium extorquens CP3, a seed endophyte of Crotalaria pumila with plant growth-promoting and metal tolerance properties.</title>
        <authorList>
            <person name="Sanchez-Lopez A.S."/>
            <person name="Van Hamme J.D."/>
            <person name="Thijs S."/>
            <person name="Mcammond B.M."/>
            <person name="Stevens V."/>
            <person name="Gonzalez-Chavez M.D.C."/>
            <person name="Vangronsveld J."/>
        </authorList>
    </citation>
    <scope>NUCLEOTIDE SEQUENCE [LARGE SCALE GENOMIC DNA]</scope>
    <source>
        <strain evidence="2 3">CP3</strain>
    </source>
</reference>
<feature type="transmembrane region" description="Helical" evidence="1">
    <location>
        <begin position="89"/>
        <end position="111"/>
    </location>
</feature>
<organism evidence="2 3">
    <name type="scientific">Methylorubrum extorquens</name>
    <name type="common">Methylobacterium dichloromethanicum</name>
    <name type="synonym">Methylobacterium extorquens</name>
    <dbReference type="NCBI Taxonomy" id="408"/>
    <lineage>
        <taxon>Bacteria</taxon>
        <taxon>Pseudomonadati</taxon>
        <taxon>Pseudomonadota</taxon>
        <taxon>Alphaproteobacteria</taxon>
        <taxon>Hyphomicrobiales</taxon>
        <taxon>Methylobacteriaceae</taxon>
        <taxon>Methylorubrum</taxon>
    </lineage>
</organism>
<evidence type="ECO:0000256" key="1">
    <source>
        <dbReference type="SAM" id="Phobius"/>
    </source>
</evidence>
<dbReference type="AlphaFoldDB" id="A0A1S1P2Z4"/>
<proteinExistence type="predicted"/>
<feature type="transmembrane region" description="Helical" evidence="1">
    <location>
        <begin position="26"/>
        <end position="52"/>
    </location>
</feature>
<keyword evidence="1" id="KW-0472">Membrane</keyword>
<evidence type="ECO:0000313" key="3">
    <source>
        <dbReference type="Proteomes" id="UP000180215"/>
    </source>
</evidence>
<protein>
    <recommendedName>
        <fullName evidence="4">DUF3429 domain-containing protein</fullName>
    </recommendedName>
</protein>
<keyword evidence="1" id="KW-0812">Transmembrane</keyword>
<name>A0A1S1P2Z4_METEX</name>
<comment type="caution">
    <text evidence="2">The sequence shown here is derived from an EMBL/GenBank/DDBJ whole genome shotgun (WGS) entry which is preliminary data.</text>
</comment>
<evidence type="ECO:0008006" key="4">
    <source>
        <dbReference type="Google" id="ProtNLM"/>
    </source>
</evidence>
<sequence>MADTPTARSQDDATGRTIRAYEPRAVPWLSVVFGYGPMLPFVAGAVLVWILRGPMAEAVFTLTLLWGCAILLFLSGVRRGVSFRTEGGATLAQIATMLSLFLLGYGALIAFALGKPVIALGLLIAGFTEITILDPIAARRGEAPLFFERLRPAQIPLAVLSLAALLAYRLTL</sequence>
<evidence type="ECO:0000313" key="2">
    <source>
        <dbReference type="EMBL" id="OHV17358.1"/>
    </source>
</evidence>
<feature type="transmembrane region" description="Helical" evidence="1">
    <location>
        <begin position="117"/>
        <end position="138"/>
    </location>
</feature>
<gene>
    <name evidence="2" type="ORF">BK022_06165</name>
</gene>
<dbReference type="Proteomes" id="UP000180215">
    <property type="component" value="Unassembled WGS sequence"/>
</dbReference>
<feature type="transmembrane region" description="Helical" evidence="1">
    <location>
        <begin position="150"/>
        <end position="170"/>
    </location>
</feature>
<feature type="transmembrane region" description="Helical" evidence="1">
    <location>
        <begin position="58"/>
        <end position="77"/>
    </location>
</feature>
<keyword evidence="1" id="KW-1133">Transmembrane helix</keyword>
<dbReference type="EMBL" id="MNAO01000044">
    <property type="protein sequence ID" value="OHV17358.1"/>
    <property type="molecule type" value="Genomic_DNA"/>
</dbReference>